<evidence type="ECO:0000256" key="3">
    <source>
        <dbReference type="SAM" id="SignalP"/>
    </source>
</evidence>
<dbReference type="PANTHER" id="PTHR37753:SF1">
    <property type="entry name" value="OS01G0940600 PROTEIN"/>
    <property type="match status" value="1"/>
</dbReference>
<keyword evidence="2" id="KW-0812">Transmembrane</keyword>
<keyword evidence="3" id="KW-0732">Signal</keyword>
<feature type="compositionally biased region" description="Low complexity" evidence="1">
    <location>
        <begin position="133"/>
        <end position="145"/>
    </location>
</feature>
<keyword evidence="5" id="KW-1185">Reference proteome</keyword>
<dbReference type="PANTHER" id="PTHR37753">
    <property type="entry name" value="OS01G0940600 PROTEIN"/>
    <property type="match status" value="1"/>
</dbReference>
<organism evidence="4 5">
    <name type="scientific">Paspalum notatum var. saurae</name>
    <dbReference type="NCBI Taxonomy" id="547442"/>
    <lineage>
        <taxon>Eukaryota</taxon>
        <taxon>Viridiplantae</taxon>
        <taxon>Streptophyta</taxon>
        <taxon>Embryophyta</taxon>
        <taxon>Tracheophyta</taxon>
        <taxon>Spermatophyta</taxon>
        <taxon>Magnoliopsida</taxon>
        <taxon>Liliopsida</taxon>
        <taxon>Poales</taxon>
        <taxon>Poaceae</taxon>
        <taxon>PACMAD clade</taxon>
        <taxon>Panicoideae</taxon>
        <taxon>Andropogonodae</taxon>
        <taxon>Paspaleae</taxon>
        <taxon>Paspalinae</taxon>
        <taxon>Paspalum</taxon>
    </lineage>
</organism>
<dbReference type="AlphaFoldDB" id="A0AAQ3T7N8"/>
<evidence type="ECO:0000256" key="2">
    <source>
        <dbReference type="SAM" id="Phobius"/>
    </source>
</evidence>
<protein>
    <recommendedName>
        <fullName evidence="6">High chlorophyll fluorescence 153</fullName>
    </recommendedName>
</protein>
<accession>A0AAQ3T7N8</accession>
<evidence type="ECO:0008006" key="6">
    <source>
        <dbReference type="Google" id="ProtNLM"/>
    </source>
</evidence>
<dbReference type="Proteomes" id="UP001341281">
    <property type="component" value="Chromosome 04"/>
</dbReference>
<feature type="region of interest" description="Disordered" evidence="1">
    <location>
        <begin position="101"/>
        <end position="155"/>
    </location>
</feature>
<feature type="transmembrane region" description="Helical" evidence="2">
    <location>
        <begin position="60"/>
        <end position="83"/>
    </location>
</feature>
<dbReference type="EMBL" id="CP144748">
    <property type="protein sequence ID" value="WVZ67474.1"/>
    <property type="molecule type" value="Genomic_DNA"/>
</dbReference>
<name>A0AAQ3T7N8_PASNO</name>
<feature type="compositionally biased region" description="Basic residues" evidence="1">
    <location>
        <begin position="146"/>
        <end position="155"/>
    </location>
</feature>
<feature type="compositionally biased region" description="Acidic residues" evidence="1">
    <location>
        <begin position="102"/>
        <end position="126"/>
    </location>
</feature>
<feature type="signal peptide" evidence="3">
    <location>
        <begin position="1"/>
        <end position="20"/>
    </location>
</feature>
<feature type="chain" id="PRO_5042902975" description="High chlorophyll fluorescence 153" evidence="3">
    <location>
        <begin position="21"/>
        <end position="155"/>
    </location>
</feature>
<evidence type="ECO:0000313" key="5">
    <source>
        <dbReference type="Proteomes" id="UP001341281"/>
    </source>
</evidence>
<evidence type="ECO:0000313" key="4">
    <source>
        <dbReference type="EMBL" id="WVZ67474.1"/>
    </source>
</evidence>
<evidence type="ECO:0000256" key="1">
    <source>
        <dbReference type="SAM" id="MobiDB-lite"/>
    </source>
</evidence>
<sequence>MARGLLAALSLPAARVGAGATPCSGRPVVVRAAARAVGGGRARRRGLVVVRAGGPPSANALFLAFVLPLSLFVGTLITAARVADDLDERFLREMEINQAIMEENEASDEDIAGEDEREEEDEAEVVVEEKEPVVAGAGAAAAPARTRNRPRRQVQ</sequence>
<gene>
    <name evidence="4" type="ORF">U9M48_016545</name>
</gene>
<reference evidence="4 5" key="1">
    <citation type="submission" date="2024-02" db="EMBL/GenBank/DDBJ databases">
        <title>High-quality chromosome-scale genome assembly of Pensacola bahiagrass (Paspalum notatum Flugge var. saurae).</title>
        <authorList>
            <person name="Vega J.M."/>
            <person name="Podio M."/>
            <person name="Orjuela J."/>
            <person name="Siena L.A."/>
            <person name="Pessino S.C."/>
            <person name="Combes M.C."/>
            <person name="Mariac C."/>
            <person name="Albertini E."/>
            <person name="Pupilli F."/>
            <person name="Ortiz J.P.A."/>
            <person name="Leblanc O."/>
        </authorList>
    </citation>
    <scope>NUCLEOTIDE SEQUENCE [LARGE SCALE GENOMIC DNA]</scope>
    <source>
        <strain evidence="4">R1</strain>
        <tissue evidence="4">Leaf</tissue>
    </source>
</reference>
<proteinExistence type="predicted"/>
<keyword evidence="2" id="KW-1133">Transmembrane helix</keyword>
<keyword evidence="2" id="KW-0472">Membrane</keyword>